<dbReference type="InterPro" id="IPR001911">
    <property type="entry name" value="Ribosomal_bS21"/>
</dbReference>
<dbReference type="Proteomes" id="UP001324427">
    <property type="component" value="Unassembled WGS sequence"/>
</dbReference>
<evidence type="ECO:0000256" key="4">
    <source>
        <dbReference type="SAM" id="MobiDB-lite"/>
    </source>
</evidence>
<protein>
    <recommendedName>
        <fullName evidence="7">Ribosomal protein S21</fullName>
    </recommendedName>
</protein>
<dbReference type="AlphaFoldDB" id="A0AAV9JRU8"/>
<keyword evidence="2" id="KW-0689">Ribosomal protein</keyword>
<feature type="compositionally biased region" description="Polar residues" evidence="4">
    <location>
        <begin position="98"/>
        <end position="111"/>
    </location>
</feature>
<organism evidence="5 6">
    <name type="scientific">Oleoguttula mirabilis</name>
    <dbReference type="NCBI Taxonomy" id="1507867"/>
    <lineage>
        <taxon>Eukaryota</taxon>
        <taxon>Fungi</taxon>
        <taxon>Dikarya</taxon>
        <taxon>Ascomycota</taxon>
        <taxon>Pezizomycotina</taxon>
        <taxon>Dothideomycetes</taxon>
        <taxon>Dothideomycetidae</taxon>
        <taxon>Mycosphaerellales</taxon>
        <taxon>Teratosphaeriaceae</taxon>
        <taxon>Oleoguttula</taxon>
    </lineage>
</organism>
<keyword evidence="6" id="KW-1185">Reference proteome</keyword>
<dbReference type="GO" id="GO:0003735">
    <property type="term" value="F:structural constituent of ribosome"/>
    <property type="evidence" value="ECO:0007669"/>
    <property type="project" value="InterPro"/>
</dbReference>
<evidence type="ECO:0000256" key="1">
    <source>
        <dbReference type="ARBA" id="ARBA00006640"/>
    </source>
</evidence>
<dbReference type="Pfam" id="PF01165">
    <property type="entry name" value="Ribosomal_S21"/>
    <property type="match status" value="1"/>
</dbReference>
<evidence type="ECO:0008006" key="7">
    <source>
        <dbReference type="Google" id="ProtNLM"/>
    </source>
</evidence>
<comment type="caution">
    <text evidence="5">The sequence shown here is derived from an EMBL/GenBank/DDBJ whole genome shotgun (WGS) entry which is preliminary data.</text>
</comment>
<dbReference type="InterPro" id="IPR052837">
    <property type="entry name" value="Mitoribosomal_bS21"/>
</dbReference>
<accession>A0AAV9JRU8</accession>
<feature type="compositionally biased region" description="Basic residues" evidence="4">
    <location>
        <begin position="36"/>
        <end position="47"/>
    </location>
</feature>
<sequence>MEVCRVGEAMLRAHAQPLLTHTPRRTAHRAGASTFKHPRCRVQHQTRRAFTSSPQRRDDQAQPPPNNEQHRSTAAADISSLLDHALDFDKGTPAAPASRTSRFKSPSMQATNPPPRATAMGGGGGGGAGEPYRPRAGNSVEDLISAMGGGFGGPPPPRRAGTSPSSSSSAFPDIDRMLDPRRSPTNNNNTRALRNPPPSIQSLAPPEKSLGIKLNASVGRRVETTGTVDPARAFRTLEAQCARNSVRKDFGRQRFHERPGLKRKRLKGERWRRRFREGFRGVVQLVQKMRRQGW</sequence>
<dbReference type="GO" id="GO:0070124">
    <property type="term" value="P:mitochondrial translational initiation"/>
    <property type="evidence" value="ECO:0007669"/>
    <property type="project" value="TreeGrafter"/>
</dbReference>
<feature type="region of interest" description="Disordered" evidence="4">
    <location>
        <begin position="21"/>
        <end position="74"/>
    </location>
</feature>
<keyword evidence="3" id="KW-0687">Ribonucleoprotein</keyword>
<reference evidence="5 6" key="1">
    <citation type="submission" date="2021-11" db="EMBL/GenBank/DDBJ databases">
        <title>Black yeast isolated from Biological Soil Crust.</title>
        <authorList>
            <person name="Kurbessoian T."/>
        </authorList>
    </citation>
    <scope>NUCLEOTIDE SEQUENCE [LARGE SCALE GENOMIC DNA]</scope>
    <source>
        <strain evidence="5 6">CCFEE 5522</strain>
    </source>
</reference>
<feature type="compositionally biased region" description="Basic and acidic residues" evidence="4">
    <location>
        <begin position="173"/>
        <end position="182"/>
    </location>
</feature>
<name>A0AAV9JRU8_9PEZI</name>
<gene>
    <name evidence="5" type="ORF">LTR36_010067</name>
</gene>
<dbReference type="PANTHER" id="PTHR41237">
    <property type="entry name" value="37S RIBOSOMAL PROTEIN MRP21, MITOCHONDRIAL"/>
    <property type="match status" value="1"/>
</dbReference>
<dbReference type="EMBL" id="JAVFHQ010000008">
    <property type="protein sequence ID" value="KAK4548198.1"/>
    <property type="molecule type" value="Genomic_DNA"/>
</dbReference>
<feature type="region of interest" description="Disordered" evidence="4">
    <location>
        <begin position="88"/>
        <end position="206"/>
    </location>
</feature>
<evidence type="ECO:0000313" key="6">
    <source>
        <dbReference type="Proteomes" id="UP001324427"/>
    </source>
</evidence>
<feature type="compositionally biased region" description="Gly residues" evidence="4">
    <location>
        <begin position="120"/>
        <end position="129"/>
    </location>
</feature>
<proteinExistence type="inferred from homology"/>
<dbReference type="PANTHER" id="PTHR41237:SF1">
    <property type="entry name" value="SMALL RIBOSOMAL SUBUNIT PROTEIN BS21M"/>
    <property type="match status" value="1"/>
</dbReference>
<feature type="compositionally biased region" description="Low complexity" evidence="4">
    <location>
        <begin position="159"/>
        <end position="172"/>
    </location>
</feature>
<comment type="similarity">
    <text evidence="1">Belongs to the bacterial ribosomal protein bS21 family.</text>
</comment>
<evidence type="ECO:0000256" key="2">
    <source>
        <dbReference type="ARBA" id="ARBA00022980"/>
    </source>
</evidence>
<dbReference type="GO" id="GO:0005763">
    <property type="term" value="C:mitochondrial small ribosomal subunit"/>
    <property type="evidence" value="ECO:0007669"/>
    <property type="project" value="TreeGrafter"/>
</dbReference>
<evidence type="ECO:0000313" key="5">
    <source>
        <dbReference type="EMBL" id="KAK4548198.1"/>
    </source>
</evidence>
<evidence type="ECO:0000256" key="3">
    <source>
        <dbReference type="ARBA" id="ARBA00023274"/>
    </source>
</evidence>